<dbReference type="OrthoDB" id="1713975at2759"/>
<dbReference type="EMBL" id="CM017322">
    <property type="protein sequence ID" value="KAE8009176.1"/>
    <property type="molecule type" value="Genomic_DNA"/>
</dbReference>
<dbReference type="SUPFAM" id="SSF52058">
    <property type="entry name" value="L domain-like"/>
    <property type="match status" value="1"/>
</dbReference>
<keyword evidence="3" id="KW-1185">Reference proteome</keyword>
<organism evidence="2 3">
    <name type="scientific">Carpinus fangiana</name>
    <dbReference type="NCBI Taxonomy" id="176857"/>
    <lineage>
        <taxon>Eukaryota</taxon>
        <taxon>Viridiplantae</taxon>
        <taxon>Streptophyta</taxon>
        <taxon>Embryophyta</taxon>
        <taxon>Tracheophyta</taxon>
        <taxon>Spermatophyta</taxon>
        <taxon>Magnoliopsida</taxon>
        <taxon>eudicotyledons</taxon>
        <taxon>Gunneridae</taxon>
        <taxon>Pentapetalae</taxon>
        <taxon>rosids</taxon>
        <taxon>fabids</taxon>
        <taxon>Fagales</taxon>
        <taxon>Betulaceae</taxon>
        <taxon>Carpinus</taxon>
    </lineage>
</organism>
<sequence length="283" mass="31714">MNPREFPSPSEKPKQDGEAEHDEPDDLDQKEGLTRDRARLATATVDLAVPHLGDPGAGAGGVGTATPVGHDVDATDCALFGIFSGSIVNCTFLEELNISRLYQTGKLPDFSPMKSLRILDLSAAWRERAKRVGSWQCMLHCICCGNALKMNITMLGSLVLPFSEQFMFFVVLMRKKILKAKVKPYIPNFKLAFEHFCMHAGGRVVLDELQKNLRLSGWHMELSRMTLHRFGNTSSSSLWYELAFTCIIYSRIHPQGLYTRLPKARGSLDVFIDDHMEKKKHGS</sequence>
<gene>
    <name evidence="2" type="ORF">FH972_005627</name>
</gene>
<dbReference type="Gene3D" id="3.40.47.10">
    <property type="match status" value="1"/>
</dbReference>
<protein>
    <recommendedName>
        <fullName evidence="4">Very-long-chain 3-oxoacyl-CoA synthase</fullName>
    </recommendedName>
</protein>
<evidence type="ECO:0008006" key="4">
    <source>
        <dbReference type="Google" id="ProtNLM"/>
    </source>
</evidence>
<evidence type="ECO:0000256" key="1">
    <source>
        <dbReference type="SAM" id="MobiDB-lite"/>
    </source>
</evidence>
<accession>A0A5N6QQT6</accession>
<evidence type="ECO:0000313" key="3">
    <source>
        <dbReference type="Proteomes" id="UP000327013"/>
    </source>
</evidence>
<dbReference type="Proteomes" id="UP000327013">
    <property type="component" value="Chromosome 2"/>
</dbReference>
<name>A0A5N6QQT6_9ROSI</name>
<dbReference type="PANTHER" id="PTHR31561">
    <property type="entry name" value="3-KETOACYL-COA SYNTHASE"/>
    <property type="match status" value="1"/>
</dbReference>
<dbReference type="SUPFAM" id="SSF53901">
    <property type="entry name" value="Thiolase-like"/>
    <property type="match status" value="1"/>
</dbReference>
<dbReference type="InterPro" id="IPR016039">
    <property type="entry name" value="Thiolase-like"/>
</dbReference>
<evidence type="ECO:0000313" key="2">
    <source>
        <dbReference type="EMBL" id="KAE8009176.1"/>
    </source>
</evidence>
<proteinExistence type="predicted"/>
<dbReference type="InterPro" id="IPR012392">
    <property type="entry name" value="3-ktacl-CoA_syn"/>
</dbReference>
<dbReference type="AlphaFoldDB" id="A0A5N6QQT6"/>
<feature type="region of interest" description="Disordered" evidence="1">
    <location>
        <begin position="1"/>
        <end position="32"/>
    </location>
</feature>
<dbReference type="GO" id="GO:0006633">
    <property type="term" value="P:fatty acid biosynthetic process"/>
    <property type="evidence" value="ECO:0007669"/>
    <property type="project" value="InterPro"/>
</dbReference>
<dbReference type="Gene3D" id="3.80.10.10">
    <property type="entry name" value="Ribonuclease Inhibitor"/>
    <property type="match status" value="1"/>
</dbReference>
<reference evidence="2 3" key="1">
    <citation type="submission" date="2019-06" db="EMBL/GenBank/DDBJ databases">
        <title>A chromosomal-level reference genome of Carpinus fangiana (Coryloideae, Betulaceae).</title>
        <authorList>
            <person name="Yang X."/>
            <person name="Wang Z."/>
            <person name="Zhang L."/>
            <person name="Hao G."/>
            <person name="Liu J."/>
            <person name="Yang Y."/>
        </authorList>
    </citation>
    <scope>NUCLEOTIDE SEQUENCE [LARGE SCALE GENOMIC DNA]</scope>
    <source>
        <strain evidence="2">Cfa_2016G</strain>
        <tissue evidence="2">Leaf</tissue>
    </source>
</reference>
<dbReference type="GO" id="GO:0016747">
    <property type="term" value="F:acyltransferase activity, transferring groups other than amino-acyl groups"/>
    <property type="evidence" value="ECO:0007669"/>
    <property type="project" value="InterPro"/>
</dbReference>
<dbReference type="InterPro" id="IPR032675">
    <property type="entry name" value="LRR_dom_sf"/>
</dbReference>
<dbReference type="GO" id="GO:0016020">
    <property type="term" value="C:membrane"/>
    <property type="evidence" value="ECO:0007669"/>
    <property type="project" value="InterPro"/>
</dbReference>